<feature type="domain" description="DUF7730" evidence="2">
    <location>
        <begin position="148"/>
        <end position="254"/>
    </location>
</feature>
<evidence type="ECO:0000259" key="2">
    <source>
        <dbReference type="Pfam" id="PF24864"/>
    </source>
</evidence>
<dbReference type="Pfam" id="PF24864">
    <property type="entry name" value="DUF7730"/>
    <property type="match status" value="1"/>
</dbReference>
<feature type="compositionally biased region" description="Acidic residues" evidence="1">
    <location>
        <begin position="35"/>
        <end position="44"/>
    </location>
</feature>
<feature type="compositionally biased region" description="Low complexity" evidence="1">
    <location>
        <begin position="553"/>
        <end position="576"/>
    </location>
</feature>
<accession>A0A1Q8S3M4</accession>
<organism evidence="3 4">
    <name type="scientific">Colletotrichum chlorophyti</name>
    <dbReference type="NCBI Taxonomy" id="708187"/>
    <lineage>
        <taxon>Eukaryota</taxon>
        <taxon>Fungi</taxon>
        <taxon>Dikarya</taxon>
        <taxon>Ascomycota</taxon>
        <taxon>Pezizomycotina</taxon>
        <taxon>Sordariomycetes</taxon>
        <taxon>Hypocreomycetidae</taxon>
        <taxon>Glomerellales</taxon>
        <taxon>Glomerellaceae</taxon>
        <taxon>Colletotrichum</taxon>
    </lineage>
</organism>
<dbReference type="InterPro" id="IPR056632">
    <property type="entry name" value="DUF7730"/>
</dbReference>
<reference evidence="3 4" key="1">
    <citation type="submission" date="2016-11" db="EMBL/GenBank/DDBJ databases">
        <title>Draft Genome Assembly of Colletotrichum chlorophyti a pathogen of herbaceous plants.</title>
        <authorList>
            <person name="Gan P."/>
            <person name="Narusaka M."/>
            <person name="Tsushima A."/>
            <person name="Narusaka Y."/>
            <person name="Takano Y."/>
            <person name="Shirasu K."/>
        </authorList>
    </citation>
    <scope>NUCLEOTIDE SEQUENCE [LARGE SCALE GENOMIC DNA]</scope>
    <source>
        <strain evidence="3 4">NTL11</strain>
    </source>
</reference>
<proteinExistence type="predicted"/>
<dbReference type="EMBL" id="MPGH01000023">
    <property type="protein sequence ID" value="OLN95996.1"/>
    <property type="molecule type" value="Genomic_DNA"/>
</dbReference>
<feature type="region of interest" description="Disordered" evidence="1">
    <location>
        <begin position="1"/>
        <end position="58"/>
    </location>
</feature>
<protein>
    <recommendedName>
        <fullName evidence="2">DUF7730 domain-containing protein</fullName>
    </recommendedName>
</protein>
<feature type="region of interest" description="Disordered" evidence="1">
    <location>
        <begin position="422"/>
        <end position="513"/>
    </location>
</feature>
<dbReference type="OrthoDB" id="3439669at2759"/>
<sequence length="718" mass="80928">MSPILENIHPSLRIRAPTAEEVHTDISNNIPSDNENSDDEIEDDNGARSDLDGPGALFVQDDENKQQAEADQQQPALAHFPFDRLATSVQANVIKFVLFHENHLVHCISRLDPHVPPEEPAQSTIRRSGLLHRFHLSGQSCNITYALKPNKHLALLLTCKKWYYLGVHAFYGLNTFAFSSLGEFGRFVAGIGPARRQRIQHIEILWIGSQCRTQKPVVEGRNKKLRLVSKRTWDCSWLCEMPRLKSLVIHINETGSKYMRRKYEPWDCKNYMSFITAGQPNFRFSRQLRTLQGLDFIHQLRGMELIQFYDFEVHLKYGVRQPIRDWSFFMDIENVTAMPKSEEKAEAARLVNLTPVLTSYRPSEECFTAIEPFYRESTAYDSEHVSSRAPSVGEVFNEISQEDADGDIQMLSDVEMSDIDVDDEESVENAAPPDAATSKRKNSSGKKASTKMVRGWEESLDISDDDEADYDSDATEKATFRNTRSGSVDPDSFSIADNGTPSRDDDNVSLAGSSAENPIMLDHYEPVKPGTRLYKLQMEVKDEPSEVCSEAGRASVVSSHGRSSVSSGSSGLFVRSPVQSPPSRQRHGQELLHYEPYQERKRSETSMTETLRKRGFEMDEIRNAIDLSLDDSASSVTQPHAPSISTSLQTDHCRMIVRAFDNGSGSGSTGFNHRGTAPRPPMPLYQPHSFPRLNALAAREDSKDDEDNVFGRKRQKTK</sequence>
<evidence type="ECO:0000313" key="3">
    <source>
        <dbReference type="EMBL" id="OLN95996.1"/>
    </source>
</evidence>
<name>A0A1Q8S3M4_9PEZI</name>
<evidence type="ECO:0000313" key="4">
    <source>
        <dbReference type="Proteomes" id="UP000186583"/>
    </source>
</evidence>
<gene>
    <name evidence="3" type="ORF">CCHL11_07101</name>
</gene>
<dbReference type="AlphaFoldDB" id="A0A1Q8S3M4"/>
<feature type="region of interest" description="Disordered" evidence="1">
    <location>
        <begin position="553"/>
        <end position="588"/>
    </location>
</feature>
<comment type="caution">
    <text evidence="3">The sequence shown here is derived from an EMBL/GenBank/DDBJ whole genome shotgun (WGS) entry which is preliminary data.</text>
</comment>
<dbReference type="STRING" id="708187.A0A1Q8S3M4"/>
<evidence type="ECO:0000256" key="1">
    <source>
        <dbReference type="SAM" id="MobiDB-lite"/>
    </source>
</evidence>
<feature type="region of interest" description="Disordered" evidence="1">
    <location>
        <begin position="661"/>
        <end position="718"/>
    </location>
</feature>
<keyword evidence="4" id="KW-1185">Reference proteome</keyword>
<dbReference type="Proteomes" id="UP000186583">
    <property type="component" value="Unassembled WGS sequence"/>
</dbReference>
<feature type="compositionally biased region" description="Acidic residues" evidence="1">
    <location>
        <begin position="458"/>
        <end position="473"/>
    </location>
</feature>